<keyword evidence="1" id="KW-0472">Membrane</keyword>
<feature type="non-terminal residue" evidence="2">
    <location>
        <position position="1"/>
    </location>
</feature>
<sequence length="164" mass="19321">LFNQDYYEYQKIMNYLITFLLTFSFGAHLLAQKSDFPKVVNVAQHSEILEDLSANYKSSLFSASDADFIKTTKNWQQVLVGMEKYSEAIDFDLKGVKIWMKVFFAKDGNIDHITYILSEKSINIDTIELEAFLRSFMRNYKLSESHEQKFSYDARILFPLYLMR</sequence>
<keyword evidence="1" id="KW-1133">Transmembrane helix</keyword>
<reference evidence="2" key="1">
    <citation type="submission" date="2020-01" db="EMBL/GenBank/DDBJ databases">
        <authorList>
            <person name="Meier V. D."/>
            <person name="Meier V D."/>
        </authorList>
    </citation>
    <scope>NUCLEOTIDE SEQUENCE</scope>
    <source>
        <strain evidence="2">HLG_WM_MAG_10</strain>
    </source>
</reference>
<name>A0A6S6TNL6_9BACT</name>
<dbReference type="EMBL" id="CACVAQ010000237">
    <property type="protein sequence ID" value="CAA6816566.1"/>
    <property type="molecule type" value="Genomic_DNA"/>
</dbReference>
<protein>
    <submittedName>
        <fullName evidence="2">Uncharacterized protein</fullName>
    </submittedName>
</protein>
<proteinExistence type="predicted"/>
<gene>
    <name evidence="2" type="ORF">HELGO_WM16941</name>
</gene>
<accession>A0A6S6TNL6</accession>
<feature type="transmembrane region" description="Helical" evidence="1">
    <location>
        <begin position="12"/>
        <end position="31"/>
    </location>
</feature>
<keyword evidence="1" id="KW-0812">Transmembrane</keyword>
<evidence type="ECO:0000256" key="1">
    <source>
        <dbReference type="SAM" id="Phobius"/>
    </source>
</evidence>
<dbReference type="AlphaFoldDB" id="A0A6S6TNL6"/>
<organism evidence="2">
    <name type="scientific">uncultured Aureispira sp</name>
    <dbReference type="NCBI Taxonomy" id="1331704"/>
    <lineage>
        <taxon>Bacteria</taxon>
        <taxon>Pseudomonadati</taxon>
        <taxon>Bacteroidota</taxon>
        <taxon>Saprospiria</taxon>
        <taxon>Saprospirales</taxon>
        <taxon>Saprospiraceae</taxon>
        <taxon>Aureispira</taxon>
        <taxon>environmental samples</taxon>
    </lineage>
</organism>
<evidence type="ECO:0000313" key="2">
    <source>
        <dbReference type="EMBL" id="CAA6816566.1"/>
    </source>
</evidence>